<protein>
    <submittedName>
        <fullName evidence="1">DUF3617 domain-containing protein</fullName>
    </submittedName>
</protein>
<proteinExistence type="predicted"/>
<dbReference type="Proteomes" id="UP001526246">
    <property type="component" value="Unassembled WGS sequence"/>
</dbReference>
<name>A0ABT3JG94_9SPHN</name>
<dbReference type="InterPro" id="IPR022061">
    <property type="entry name" value="DUF3617"/>
</dbReference>
<gene>
    <name evidence="1" type="ORF">OMW55_09395</name>
</gene>
<comment type="caution">
    <text evidence="1">The sequence shown here is derived from an EMBL/GenBank/DDBJ whole genome shotgun (WGS) entry which is preliminary data.</text>
</comment>
<reference evidence="1 2" key="1">
    <citation type="submission" date="2022-10" db="EMBL/GenBank/DDBJ databases">
        <title>Sphingomonas sp.</title>
        <authorList>
            <person name="Jin C."/>
        </authorList>
    </citation>
    <scope>NUCLEOTIDE SEQUENCE [LARGE SCALE GENOMIC DNA]</scope>
    <source>
        <strain evidence="1 2">BN140010</strain>
    </source>
</reference>
<dbReference type="RefSeq" id="WP_264882655.1">
    <property type="nucleotide sequence ID" value="NZ_JAPDOB010000002.1"/>
</dbReference>
<evidence type="ECO:0000313" key="2">
    <source>
        <dbReference type="Proteomes" id="UP001526246"/>
    </source>
</evidence>
<evidence type="ECO:0000313" key="1">
    <source>
        <dbReference type="EMBL" id="MCW3798016.1"/>
    </source>
</evidence>
<sequence length="169" mass="17188">MNMRVVVCAGAALLLAACGSDEPAQNTAAAAPAKLAAGQYEVQMTVTSFRSTDGKTPLVKAKQGDVITGSGCVGADGTPAPELFAAKGDVCTVQNPYIRNGRMNLTLDCTRKGAPGRIMEEVNGSFTADGLTGTASTTSFIDGPGDYELKADVKGRRVGECTAAAPKAA</sequence>
<dbReference type="PROSITE" id="PS51257">
    <property type="entry name" value="PROKAR_LIPOPROTEIN"/>
    <property type="match status" value="1"/>
</dbReference>
<dbReference type="Pfam" id="PF12276">
    <property type="entry name" value="DUF3617"/>
    <property type="match status" value="1"/>
</dbReference>
<keyword evidence="2" id="KW-1185">Reference proteome</keyword>
<dbReference type="EMBL" id="JAPDOB010000002">
    <property type="protein sequence ID" value="MCW3798016.1"/>
    <property type="molecule type" value="Genomic_DNA"/>
</dbReference>
<organism evidence="1 2">
    <name type="scientific">Sphingomonas arvum</name>
    <dbReference type="NCBI Taxonomy" id="2992113"/>
    <lineage>
        <taxon>Bacteria</taxon>
        <taxon>Pseudomonadati</taxon>
        <taxon>Pseudomonadota</taxon>
        <taxon>Alphaproteobacteria</taxon>
        <taxon>Sphingomonadales</taxon>
        <taxon>Sphingomonadaceae</taxon>
        <taxon>Sphingomonas</taxon>
    </lineage>
</organism>
<accession>A0ABT3JG94</accession>